<feature type="domain" description="Knr4/Smi1-like" evidence="1">
    <location>
        <begin position="11"/>
        <end position="109"/>
    </location>
</feature>
<organism evidence="2 3">
    <name type="scientific">Sphaerobolus stellatus (strain SS14)</name>
    <dbReference type="NCBI Taxonomy" id="990650"/>
    <lineage>
        <taxon>Eukaryota</taxon>
        <taxon>Fungi</taxon>
        <taxon>Dikarya</taxon>
        <taxon>Basidiomycota</taxon>
        <taxon>Agaricomycotina</taxon>
        <taxon>Agaricomycetes</taxon>
        <taxon>Phallomycetidae</taxon>
        <taxon>Geastrales</taxon>
        <taxon>Sphaerobolaceae</taxon>
        <taxon>Sphaerobolus</taxon>
    </lineage>
</organism>
<dbReference type="AlphaFoldDB" id="A0A0C9VYH5"/>
<dbReference type="EMBL" id="KN837119">
    <property type="protein sequence ID" value="KIJ44060.1"/>
    <property type="molecule type" value="Genomic_DNA"/>
</dbReference>
<feature type="non-terminal residue" evidence="2">
    <location>
        <position position="201"/>
    </location>
</feature>
<evidence type="ECO:0000313" key="2">
    <source>
        <dbReference type="EMBL" id="KIJ44060.1"/>
    </source>
</evidence>
<dbReference type="InterPro" id="IPR018958">
    <property type="entry name" value="Knr4/Smi1-like_dom"/>
</dbReference>
<dbReference type="Proteomes" id="UP000054279">
    <property type="component" value="Unassembled WGS sequence"/>
</dbReference>
<reference evidence="2 3" key="1">
    <citation type="submission" date="2014-06" db="EMBL/GenBank/DDBJ databases">
        <title>Evolutionary Origins and Diversification of the Mycorrhizal Mutualists.</title>
        <authorList>
            <consortium name="DOE Joint Genome Institute"/>
            <consortium name="Mycorrhizal Genomics Consortium"/>
            <person name="Kohler A."/>
            <person name="Kuo A."/>
            <person name="Nagy L.G."/>
            <person name="Floudas D."/>
            <person name="Copeland A."/>
            <person name="Barry K.W."/>
            <person name="Cichocki N."/>
            <person name="Veneault-Fourrey C."/>
            <person name="LaButti K."/>
            <person name="Lindquist E.A."/>
            <person name="Lipzen A."/>
            <person name="Lundell T."/>
            <person name="Morin E."/>
            <person name="Murat C."/>
            <person name="Riley R."/>
            <person name="Ohm R."/>
            <person name="Sun H."/>
            <person name="Tunlid A."/>
            <person name="Henrissat B."/>
            <person name="Grigoriev I.V."/>
            <person name="Hibbett D.S."/>
            <person name="Martin F."/>
        </authorList>
    </citation>
    <scope>NUCLEOTIDE SEQUENCE [LARGE SCALE GENOMIC DNA]</scope>
    <source>
        <strain evidence="2 3">SS14</strain>
    </source>
</reference>
<keyword evidence="3" id="KW-1185">Reference proteome</keyword>
<dbReference type="GO" id="GO:0070880">
    <property type="term" value="P:fungal-type cell wall beta-glucan biosynthetic process"/>
    <property type="evidence" value="ECO:0007669"/>
    <property type="project" value="TreeGrafter"/>
</dbReference>
<dbReference type="HOGENOM" id="CLU_093365_0_0_1"/>
<evidence type="ECO:0000313" key="3">
    <source>
        <dbReference type="Proteomes" id="UP000054279"/>
    </source>
</evidence>
<dbReference type="Pfam" id="PF09346">
    <property type="entry name" value="SMI1_KNR4"/>
    <property type="match status" value="1"/>
</dbReference>
<dbReference type="PANTHER" id="PTHR47432">
    <property type="entry name" value="CELL WALL ASSEMBLY REGULATOR SMI1"/>
    <property type="match status" value="1"/>
</dbReference>
<dbReference type="PANTHER" id="PTHR47432:SF1">
    <property type="entry name" value="CELL WALL ASSEMBLY REGULATOR SMI1"/>
    <property type="match status" value="1"/>
</dbReference>
<dbReference type="GO" id="GO:0043332">
    <property type="term" value="C:mating projection tip"/>
    <property type="evidence" value="ECO:0007669"/>
    <property type="project" value="TreeGrafter"/>
</dbReference>
<accession>A0A0C9VYH5</accession>
<evidence type="ECO:0000259" key="1">
    <source>
        <dbReference type="Pfam" id="PF09346"/>
    </source>
</evidence>
<proteinExistence type="predicted"/>
<feature type="non-terminal residue" evidence="2">
    <location>
        <position position="1"/>
    </location>
</feature>
<name>A0A0C9VYH5_SPHS4</name>
<sequence>QEPESAAGCSEGLFFGLTLLPLEDVVEEWRFWREVDEDPATGASATLRAMQSSIPPGWIRAEYSQRGWLPLVADKAGNYLGVDMNPDAKGSAGQVIVFGRDFDTKVALWRGEGEAGWARWLASFVEELEAGEGFELGNGDGSEGEEDDVGYDSYFFDGTAAKGGARDIGGGIRLTGEYKGWPVLEALADRSMRRWIDAGIM</sequence>
<dbReference type="OrthoDB" id="2305498at2759"/>
<dbReference type="InterPro" id="IPR051873">
    <property type="entry name" value="KNR4/SMI1_regulator"/>
</dbReference>
<gene>
    <name evidence="2" type="ORF">M422DRAFT_135486</name>
</gene>
<protein>
    <recommendedName>
        <fullName evidence="1">Knr4/Smi1-like domain-containing protein</fullName>
    </recommendedName>
</protein>